<dbReference type="GeneID" id="114327127"/>
<keyword evidence="2" id="KW-1185">Reference proteome</keyword>
<dbReference type="AlphaFoldDB" id="A0A6P7F9I5"/>
<protein>
    <submittedName>
        <fullName evidence="3">Uncharacterized protein LOC114327127</fullName>
    </submittedName>
</protein>
<accession>A0A6P7F9I5</accession>
<dbReference type="InParanoid" id="A0A6P7F9I5"/>
<reference evidence="3" key="1">
    <citation type="submission" date="2025-04" db="UniProtKB">
        <authorList>
            <consortium name="RefSeq"/>
        </authorList>
    </citation>
    <scope>IDENTIFICATION</scope>
    <source>
        <tissue evidence="3">Whole insect</tissue>
    </source>
</reference>
<organism evidence="3">
    <name type="scientific">Diabrotica virgifera virgifera</name>
    <name type="common">western corn rootworm</name>
    <dbReference type="NCBI Taxonomy" id="50390"/>
    <lineage>
        <taxon>Eukaryota</taxon>
        <taxon>Metazoa</taxon>
        <taxon>Ecdysozoa</taxon>
        <taxon>Arthropoda</taxon>
        <taxon>Hexapoda</taxon>
        <taxon>Insecta</taxon>
        <taxon>Pterygota</taxon>
        <taxon>Neoptera</taxon>
        <taxon>Endopterygota</taxon>
        <taxon>Coleoptera</taxon>
        <taxon>Polyphaga</taxon>
        <taxon>Cucujiformia</taxon>
        <taxon>Chrysomeloidea</taxon>
        <taxon>Chrysomelidae</taxon>
        <taxon>Galerucinae</taxon>
        <taxon>Diabroticina</taxon>
        <taxon>Diabroticites</taxon>
        <taxon>Diabrotica</taxon>
    </lineage>
</organism>
<dbReference type="RefSeq" id="XP_028131437.1">
    <property type="nucleotide sequence ID" value="XM_028275636.1"/>
</dbReference>
<dbReference type="EnsemblMetazoa" id="XM_028275636.2">
    <property type="protein sequence ID" value="XP_028131437.1"/>
    <property type="gene ID" value="LOC114327127"/>
</dbReference>
<evidence type="ECO:0000313" key="1">
    <source>
        <dbReference type="EnsemblMetazoa" id="XP_028131437.1"/>
    </source>
</evidence>
<proteinExistence type="predicted"/>
<sequence length="133" mass="15469">MFILMGGKKIDRTMVKIFYLFLAVVTVFLFSWFISAIKLEEDVILSDEADSEEFVNDSLPIGFVEADLFYKLKNDLEKIIGQVPLHSDIGHLLNQEDVFKHLKPYLMKLSEKQRTTFKQEVQQILEKARVLLS</sequence>
<name>A0A6P7F9I5_DIAVI</name>
<dbReference type="KEGG" id="dvv:114327127"/>
<dbReference type="OrthoDB" id="10606425at2759"/>
<reference evidence="1" key="2">
    <citation type="submission" date="2025-05" db="UniProtKB">
        <authorList>
            <consortium name="EnsemblMetazoa"/>
        </authorList>
    </citation>
    <scope>IDENTIFICATION</scope>
</reference>
<gene>
    <name evidence="3" type="primary">LOC114327127</name>
</gene>
<evidence type="ECO:0000313" key="3">
    <source>
        <dbReference type="RefSeq" id="XP_028131437.1"/>
    </source>
</evidence>
<dbReference type="Proteomes" id="UP001652700">
    <property type="component" value="Unplaced"/>
</dbReference>
<evidence type="ECO:0000313" key="2">
    <source>
        <dbReference type="Proteomes" id="UP001652700"/>
    </source>
</evidence>